<evidence type="ECO:0000256" key="1">
    <source>
        <dbReference type="SAM" id="Phobius"/>
    </source>
</evidence>
<organism evidence="2 3">
    <name type="scientific">Christiangramia oceanisediminis</name>
    <dbReference type="NCBI Taxonomy" id="2920386"/>
    <lineage>
        <taxon>Bacteria</taxon>
        <taxon>Pseudomonadati</taxon>
        <taxon>Bacteroidota</taxon>
        <taxon>Flavobacteriia</taxon>
        <taxon>Flavobacteriales</taxon>
        <taxon>Flavobacteriaceae</taxon>
        <taxon>Christiangramia</taxon>
    </lineage>
</organism>
<evidence type="ECO:0000313" key="3">
    <source>
        <dbReference type="Proteomes" id="UP001155280"/>
    </source>
</evidence>
<accession>A0A9X2KVE2</accession>
<keyword evidence="1" id="KW-1133">Transmembrane helix</keyword>
<keyword evidence="1" id="KW-0812">Transmembrane</keyword>
<keyword evidence="3" id="KW-1185">Reference proteome</keyword>
<dbReference type="AlphaFoldDB" id="A0A9X2KVE2"/>
<dbReference type="Pfam" id="PF13858">
    <property type="entry name" value="DUF4199"/>
    <property type="match status" value="1"/>
</dbReference>
<feature type="transmembrane region" description="Helical" evidence="1">
    <location>
        <begin position="39"/>
        <end position="58"/>
    </location>
</feature>
<proteinExistence type="predicted"/>
<feature type="transmembrane region" description="Helical" evidence="1">
    <location>
        <begin position="7"/>
        <end position="24"/>
    </location>
</feature>
<keyword evidence="1" id="KW-0472">Membrane</keyword>
<name>A0A9X2KVE2_9FLAO</name>
<gene>
    <name evidence="2" type="ORF">MKO06_00375</name>
</gene>
<feature type="transmembrane region" description="Helical" evidence="1">
    <location>
        <begin position="70"/>
        <end position="95"/>
    </location>
</feature>
<dbReference type="InterPro" id="IPR025250">
    <property type="entry name" value="DUF4199"/>
</dbReference>
<sequence length="157" mass="17993">MKKFAIEIKWGIIFTIVSLVWMFIEKALGWHDEKIAQHAIYTNIFGIVAVLLYVLALLDKRKNFYKDQMNWSQGFVSGVIISIVVAILSPLAMFITHEFITPDYFDNAITHSIEIGNKREDAEAYFNLNSYMLQAFFFSLTVGIVTSAVVALFVRKK</sequence>
<protein>
    <submittedName>
        <fullName evidence="2">DUF4199 domain-containing protein</fullName>
    </submittedName>
</protein>
<dbReference type="RefSeq" id="WP_241550354.1">
    <property type="nucleotide sequence ID" value="NZ_JANCNS010000001.1"/>
</dbReference>
<evidence type="ECO:0000313" key="2">
    <source>
        <dbReference type="EMBL" id="MCP9198343.1"/>
    </source>
</evidence>
<feature type="transmembrane region" description="Helical" evidence="1">
    <location>
        <begin position="131"/>
        <end position="154"/>
    </location>
</feature>
<dbReference type="Proteomes" id="UP001155280">
    <property type="component" value="Unassembled WGS sequence"/>
</dbReference>
<dbReference type="EMBL" id="JANCNS010000001">
    <property type="protein sequence ID" value="MCP9198343.1"/>
    <property type="molecule type" value="Genomic_DNA"/>
</dbReference>
<reference evidence="2" key="1">
    <citation type="submission" date="2022-07" db="EMBL/GenBank/DDBJ databases">
        <title>Gramela sediminis sp. nov., isolated from deep-sea sediment of the Indian Ocean.</title>
        <authorList>
            <person name="Shi H."/>
        </authorList>
    </citation>
    <scope>NUCLEOTIDE SEQUENCE</scope>
    <source>
        <strain evidence="2">GC03-9</strain>
    </source>
</reference>
<comment type="caution">
    <text evidence="2">The sequence shown here is derived from an EMBL/GenBank/DDBJ whole genome shotgun (WGS) entry which is preliminary data.</text>
</comment>